<accession>L0HG47</accession>
<dbReference type="AlphaFoldDB" id="L0HG47"/>
<dbReference type="RefSeq" id="WP_015285963.1">
    <property type="nucleotide sequence ID" value="NC_019943.1"/>
</dbReference>
<organism evidence="2 3">
    <name type="scientific">Methanoregula formicica (strain DSM 22288 / NBRC 105244 / SMSP)</name>
    <dbReference type="NCBI Taxonomy" id="593750"/>
    <lineage>
        <taxon>Archaea</taxon>
        <taxon>Methanobacteriati</taxon>
        <taxon>Methanobacteriota</taxon>
        <taxon>Stenosarchaea group</taxon>
        <taxon>Methanomicrobia</taxon>
        <taxon>Methanomicrobiales</taxon>
        <taxon>Methanoregulaceae</taxon>
        <taxon>Methanoregula</taxon>
    </lineage>
</organism>
<gene>
    <name evidence="2" type="ordered locus">Metfor_1986</name>
</gene>
<reference evidence="2 3" key="2">
    <citation type="journal article" date="2014" name="Genome Announc.">
        <title>Complete Genome Sequence of Methanoregula formicica SMSPT, a Mesophilic Hydrogenotrophic Methanogen Isolated from a Methanogenic Upflow Anaerobic Sludge Blanket Reactor.</title>
        <authorList>
            <person name="Yamamoto K."/>
            <person name="Tamaki H."/>
            <person name="Cadillo-Quiroz H."/>
            <person name="Imachi H."/>
            <person name="Kyrpides N."/>
            <person name="Woyke T."/>
            <person name="Goodwin L."/>
            <person name="Zinder S.H."/>
            <person name="Kamagata Y."/>
            <person name="Liu W.T."/>
        </authorList>
    </citation>
    <scope>NUCLEOTIDE SEQUENCE [LARGE SCALE GENOMIC DNA]</scope>
    <source>
        <strain evidence="3">DSM 22288 / NBRC 105244 / SMSP</strain>
    </source>
</reference>
<keyword evidence="1" id="KW-0175">Coiled coil</keyword>
<dbReference type="Proteomes" id="UP000010824">
    <property type="component" value="Chromosome"/>
</dbReference>
<dbReference type="EMBL" id="CP003167">
    <property type="protein sequence ID" value="AGB03000.1"/>
    <property type="molecule type" value="Genomic_DNA"/>
</dbReference>
<dbReference type="KEGG" id="mfo:Metfor_1986"/>
<dbReference type="HOGENOM" id="CLU_205636_0_0_2"/>
<evidence type="ECO:0000313" key="2">
    <source>
        <dbReference type="EMBL" id="AGB03000.1"/>
    </source>
</evidence>
<name>L0HG47_METFS</name>
<dbReference type="STRING" id="593750.Metfor_1986"/>
<proteinExistence type="predicted"/>
<sequence>MSKRAVDMTFQAIYTLTDLRILLRETAPLHELDAKQKEQALRLLENLERQVGSLKQEMLK</sequence>
<dbReference type="OrthoDB" id="114858at2157"/>
<dbReference type="InParanoid" id="L0HG47"/>
<feature type="coiled-coil region" evidence="1">
    <location>
        <begin position="30"/>
        <end position="57"/>
    </location>
</feature>
<evidence type="ECO:0000256" key="1">
    <source>
        <dbReference type="SAM" id="Coils"/>
    </source>
</evidence>
<keyword evidence="3" id="KW-1185">Reference proteome</keyword>
<reference evidence="3" key="1">
    <citation type="submission" date="2011-12" db="EMBL/GenBank/DDBJ databases">
        <title>Complete sequence of Methanoregula formicicum SMSP.</title>
        <authorList>
            <person name="Lucas S."/>
            <person name="Han J."/>
            <person name="Lapidus A."/>
            <person name="Cheng J.-F."/>
            <person name="Goodwin L."/>
            <person name="Pitluck S."/>
            <person name="Peters L."/>
            <person name="Ovchinnikova G."/>
            <person name="Teshima H."/>
            <person name="Detter J.C."/>
            <person name="Han C."/>
            <person name="Tapia R."/>
            <person name="Land M."/>
            <person name="Hauser L."/>
            <person name="Kyrpides N."/>
            <person name="Ivanova N."/>
            <person name="Pagani I."/>
            <person name="Imachi H."/>
            <person name="Tamaki H."/>
            <person name="Sekiguchi Y."/>
            <person name="Kamagata Y."/>
            <person name="Cadillo-Quiroz H."/>
            <person name="Zinder S."/>
            <person name="Liu W.-T."/>
            <person name="Woyke T."/>
        </authorList>
    </citation>
    <scope>NUCLEOTIDE SEQUENCE [LARGE SCALE GENOMIC DNA]</scope>
    <source>
        <strain evidence="3">DSM 22288 / NBRC 105244 / SMSP</strain>
    </source>
</reference>
<dbReference type="GeneID" id="14309379"/>
<evidence type="ECO:0000313" key="3">
    <source>
        <dbReference type="Proteomes" id="UP000010824"/>
    </source>
</evidence>
<protein>
    <submittedName>
        <fullName evidence="2">Uncharacterized protein</fullName>
    </submittedName>
</protein>
<dbReference type="eggNOG" id="arCOG07472">
    <property type="taxonomic scope" value="Archaea"/>
</dbReference>